<feature type="transmembrane region" description="Helical" evidence="1">
    <location>
        <begin position="270"/>
        <end position="290"/>
    </location>
</feature>
<sequence length="335" mass="38664">MKNEKKVDIEQANKVYFKSLANTRASASMMLISFAGVFVLLIEILSFYSYYDKIVGVNPFSNWFFDILVSYCLYLIIVFFIPLIGKFAYRRQVLSTTLLLLTYIGMFLSLQVMGLLIIVSALANKEFEVGFPKYGFIVIPFLVICTLLGFIYHYFWLKKQLKIGFSPTRTLGNYFAKSSSYSSNALMIIFVCSMIGAALTGYFGVVLGVSVSILFSYAFTQLLTEVGYLLYLKTKSKEYWEDEPEDNPTLWDLLWNWLKGFSLKKAKLRIPLEIVSYLLIIVALDHLGYADAKVRRPIWLVWFVRMITLGIVLDFFISIARTIMRKFSNKRQDKK</sequence>
<reference evidence="2 3" key="1">
    <citation type="submission" date="2018-08" db="EMBL/GenBank/DDBJ databases">
        <title>A genome reference for cultivated species of the human gut microbiota.</title>
        <authorList>
            <person name="Zou Y."/>
            <person name="Xue W."/>
            <person name="Luo G."/>
        </authorList>
    </citation>
    <scope>NUCLEOTIDE SEQUENCE [LARGE SCALE GENOMIC DNA]</scope>
    <source>
        <strain evidence="2 3">AM33-3BH</strain>
    </source>
</reference>
<proteinExistence type="predicted"/>
<name>A0A414CGX9_STRPA</name>
<feature type="transmembrane region" description="Helical" evidence="1">
    <location>
        <begin position="134"/>
        <end position="155"/>
    </location>
</feature>
<feature type="transmembrane region" description="Helical" evidence="1">
    <location>
        <begin position="211"/>
        <end position="231"/>
    </location>
</feature>
<feature type="transmembrane region" description="Helical" evidence="1">
    <location>
        <begin position="302"/>
        <end position="324"/>
    </location>
</feature>
<accession>A0A414CGX9</accession>
<gene>
    <name evidence="2" type="ORF">DW820_07870</name>
</gene>
<protein>
    <submittedName>
        <fullName evidence="2">Uncharacterized protein</fullName>
    </submittedName>
</protein>
<dbReference type="EMBL" id="QSIO01000003">
    <property type="protein sequence ID" value="RHC94237.1"/>
    <property type="molecule type" value="Genomic_DNA"/>
</dbReference>
<evidence type="ECO:0000256" key="1">
    <source>
        <dbReference type="SAM" id="Phobius"/>
    </source>
</evidence>
<keyword evidence="1" id="KW-0472">Membrane</keyword>
<dbReference type="RefSeq" id="WP_118095913.1">
    <property type="nucleotide sequence ID" value="NZ_QSIO01000003.1"/>
</dbReference>
<dbReference type="AlphaFoldDB" id="A0A414CGX9"/>
<dbReference type="Proteomes" id="UP000285773">
    <property type="component" value="Unassembled WGS sequence"/>
</dbReference>
<keyword evidence="1" id="KW-1133">Transmembrane helix</keyword>
<feature type="transmembrane region" description="Helical" evidence="1">
    <location>
        <begin position="27"/>
        <end position="51"/>
    </location>
</feature>
<feature type="transmembrane region" description="Helical" evidence="1">
    <location>
        <begin position="97"/>
        <end position="122"/>
    </location>
</feature>
<evidence type="ECO:0000313" key="2">
    <source>
        <dbReference type="EMBL" id="RHC94237.1"/>
    </source>
</evidence>
<keyword evidence="1" id="KW-0812">Transmembrane</keyword>
<evidence type="ECO:0000313" key="3">
    <source>
        <dbReference type="Proteomes" id="UP000285773"/>
    </source>
</evidence>
<organism evidence="2 3">
    <name type="scientific">Streptococcus parasanguinis</name>
    <dbReference type="NCBI Taxonomy" id="1318"/>
    <lineage>
        <taxon>Bacteria</taxon>
        <taxon>Bacillati</taxon>
        <taxon>Bacillota</taxon>
        <taxon>Bacilli</taxon>
        <taxon>Lactobacillales</taxon>
        <taxon>Streptococcaceae</taxon>
        <taxon>Streptococcus</taxon>
    </lineage>
</organism>
<comment type="caution">
    <text evidence="2">The sequence shown here is derived from an EMBL/GenBank/DDBJ whole genome shotgun (WGS) entry which is preliminary data.</text>
</comment>
<feature type="transmembrane region" description="Helical" evidence="1">
    <location>
        <begin position="185"/>
        <end position="205"/>
    </location>
</feature>
<feature type="transmembrane region" description="Helical" evidence="1">
    <location>
        <begin position="63"/>
        <end position="85"/>
    </location>
</feature>